<sequence length="182" mass="20615">MTTEIIFCGNRINKLNRLGLEIQISMALDSGSEEVHIMFGSPGGEIFQALEFYKFITNLPSNKKAKLYIHSCGPIESSAVVIFVSFDNRYVSDNSHFLLHKVRLQNMTALTKEQQQNIDYFNNQMLGILTSKVTLDQTEIDSLQTTYENLNLTSEIAIQKKFGQKSSRKFLDTAIIIPQIGQ</sequence>
<gene>
    <name evidence="1" type="ORF">FLA105534_00267</name>
</gene>
<evidence type="ECO:0000313" key="1">
    <source>
        <dbReference type="EMBL" id="CAA9194677.1"/>
    </source>
</evidence>
<dbReference type="EMBL" id="CADCSU010000025">
    <property type="protein sequence ID" value="CAA9194677.1"/>
    <property type="molecule type" value="Genomic_DNA"/>
</dbReference>
<evidence type="ECO:0008006" key="3">
    <source>
        <dbReference type="Google" id="ProtNLM"/>
    </source>
</evidence>
<dbReference type="InterPro" id="IPR023562">
    <property type="entry name" value="ClpP/TepA"/>
</dbReference>
<accession>A0A6J4G9E7</accession>
<dbReference type="InterPro" id="IPR029045">
    <property type="entry name" value="ClpP/crotonase-like_dom_sf"/>
</dbReference>
<dbReference type="AlphaFoldDB" id="A0A6J4G9E7"/>
<evidence type="ECO:0000313" key="2">
    <source>
        <dbReference type="Proteomes" id="UP000479938"/>
    </source>
</evidence>
<dbReference type="SUPFAM" id="SSF52096">
    <property type="entry name" value="ClpP/crotonase"/>
    <property type="match status" value="1"/>
</dbReference>
<name>A0A6J4G9E7_9FLAO</name>
<dbReference type="Proteomes" id="UP000479938">
    <property type="component" value="Unassembled WGS sequence"/>
</dbReference>
<protein>
    <recommendedName>
        <fullName evidence="3">ATP-dependent Clp protease proteolytic subunit</fullName>
    </recommendedName>
</protein>
<keyword evidence="2" id="KW-1185">Reference proteome</keyword>
<dbReference type="Gene3D" id="3.90.226.10">
    <property type="entry name" value="2-enoyl-CoA Hydratase, Chain A, domain 1"/>
    <property type="match status" value="1"/>
</dbReference>
<organism evidence="1 2">
    <name type="scientific">Flavobacterium bizetiae</name>
    <dbReference type="NCBI Taxonomy" id="2704140"/>
    <lineage>
        <taxon>Bacteria</taxon>
        <taxon>Pseudomonadati</taxon>
        <taxon>Bacteroidota</taxon>
        <taxon>Flavobacteriia</taxon>
        <taxon>Flavobacteriales</taxon>
        <taxon>Flavobacteriaceae</taxon>
        <taxon>Flavobacterium</taxon>
    </lineage>
</organism>
<reference evidence="1 2" key="1">
    <citation type="submission" date="2020-02" db="EMBL/GenBank/DDBJ databases">
        <authorList>
            <person name="Criscuolo A."/>
        </authorList>
    </citation>
    <scope>NUCLEOTIDE SEQUENCE [LARGE SCALE GENOMIC DNA]</scope>
    <source>
        <strain evidence="1">CIP105534</strain>
    </source>
</reference>
<proteinExistence type="predicted"/>
<dbReference type="Pfam" id="PF00574">
    <property type="entry name" value="CLP_protease"/>
    <property type="match status" value="1"/>
</dbReference>
<dbReference type="RefSeq" id="WP_173969046.1">
    <property type="nucleotide sequence ID" value="NZ_CADCSU010000025.1"/>
</dbReference>